<evidence type="ECO:0000313" key="6">
    <source>
        <dbReference type="EMBL" id="KAE8985510.1"/>
    </source>
</evidence>
<feature type="domain" description="Cilia- and flagella-associated protein 58 central coiled coil" evidence="4">
    <location>
        <begin position="392"/>
        <end position="692"/>
    </location>
</feature>
<dbReference type="PANTHER" id="PTHR32083">
    <property type="entry name" value="CILIA AND FLAGELLA-ASSOCIATED PROTEIN 58-RELATED"/>
    <property type="match status" value="1"/>
</dbReference>
<gene>
    <name evidence="6" type="ORF">PR001_g22867</name>
    <name evidence="5" type="ORF">PR002_g23568</name>
</gene>
<comment type="caution">
    <text evidence="5">The sequence shown here is derived from an EMBL/GenBank/DDBJ whole genome shotgun (WGS) entry which is preliminary data.</text>
</comment>
<dbReference type="GO" id="GO:0005856">
    <property type="term" value="C:cytoskeleton"/>
    <property type="evidence" value="ECO:0007669"/>
    <property type="project" value="TreeGrafter"/>
</dbReference>
<reference evidence="7 8" key="1">
    <citation type="submission" date="2018-09" db="EMBL/GenBank/DDBJ databases">
        <title>Genomic investigation of the strawberry pathogen Phytophthora fragariae indicates pathogenicity is determined by transcriptional variation in three key races.</title>
        <authorList>
            <person name="Adams T.M."/>
            <person name="Armitage A.D."/>
            <person name="Sobczyk M.K."/>
            <person name="Bates H.J."/>
            <person name="Dunwell J.M."/>
            <person name="Nellist C.F."/>
            <person name="Harrison R.J."/>
        </authorList>
    </citation>
    <scope>NUCLEOTIDE SEQUENCE [LARGE SCALE GENOMIC DNA]</scope>
    <source>
        <strain evidence="6 7">SCRP249</strain>
        <strain evidence="5 8">SCRP324</strain>
    </source>
</reference>
<keyword evidence="5" id="KW-0969">Cilium</keyword>
<dbReference type="EMBL" id="QXFU01002720">
    <property type="protein sequence ID" value="KAE8982284.1"/>
    <property type="molecule type" value="Genomic_DNA"/>
</dbReference>
<evidence type="ECO:0000313" key="5">
    <source>
        <dbReference type="EMBL" id="KAE8982284.1"/>
    </source>
</evidence>
<dbReference type="Proteomes" id="UP000435112">
    <property type="component" value="Unassembled WGS sequence"/>
</dbReference>
<protein>
    <submittedName>
        <fullName evidence="5">Cilia-and flagella-associated protein 58</fullName>
    </submittedName>
</protein>
<dbReference type="EMBL" id="QXFV01002607">
    <property type="protein sequence ID" value="KAE8985510.1"/>
    <property type="molecule type" value="Genomic_DNA"/>
</dbReference>
<feature type="coiled-coil region" evidence="2">
    <location>
        <begin position="88"/>
        <end position="729"/>
    </location>
</feature>
<keyword evidence="5" id="KW-0966">Cell projection</keyword>
<dbReference type="AlphaFoldDB" id="A0A6A3IQ66"/>
<dbReference type="Proteomes" id="UP000429607">
    <property type="component" value="Unassembled WGS sequence"/>
</dbReference>
<name>A0A6A3IQ66_9STRA</name>
<feature type="compositionally biased region" description="Polar residues" evidence="3">
    <location>
        <begin position="863"/>
        <end position="874"/>
    </location>
</feature>
<evidence type="ECO:0000313" key="8">
    <source>
        <dbReference type="Proteomes" id="UP000435112"/>
    </source>
</evidence>
<evidence type="ECO:0000256" key="3">
    <source>
        <dbReference type="SAM" id="MobiDB-lite"/>
    </source>
</evidence>
<organism evidence="5 8">
    <name type="scientific">Phytophthora rubi</name>
    <dbReference type="NCBI Taxonomy" id="129364"/>
    <lineage>
        <taxon>Eukaryota</taxon>
        <taxon>Sar</taxon>
        <taxon>Stramenopiles</taxon>
        <taxon>Oomycota</taxon>
        <taxon>Peronosporomycetes</taxon>
        <taxon>Peronosporales</taxon>
        <taxon>Peronosporaceae</taxon>
        <taxon>Phytophthora</taxon>
    </lineage>
</organism>
<sequence>MAEAAAMERVLTPQSAGMEGGWFTEAETAAAGAGAAIVAEMEAVLAQTPDAVSLYKSELEKLLLAFVKSQESEQRLLHRTKEILAEIHSSHEAMLRDQEEESEALAQKKKAKVELDAVLQQIATTRQAELEKQEKVNELRGRLELLQEEVSKMAMPSGNGGDIILNEEQELQIATLKNKRAECARDVEAKTISLQDLRQETANLFALVQEEEAKNARLEEVQANILLQIQEKQSLTEKEVRRKTRLEKDLKVLKSAHERLQLENAAMETLKKENEDNLRKKELTMRESKQKMEKYLKQYDGLFRTTHSLTEAMQLQWQKNVELHKENVQVEHELDVKEQQIQAITRDALKIEKLMEIAREQLQDVETKRSDCETEKDKARLELENLINISLEAEKKQSELLTKKLEEMLREREVLNKMLVKANDRTQATFDLMKIKENTMKNLQNEINGLKSHVKKQRAQIQQLVGEREKYEKEAANATHKFMTSLEEAKLQDLQVVSLQQKIVESESRLKQQQNLYEAVRTDRNLYSKQLIESQEEIGDMKRKFKIMNHQIEQLKEEITSKDHALVKEHFDHHKVDKEKEILKNELLRIKKQIQSSEQIILNQELEITKLAKIIQEADEEKQRQVKEYGCVVHDRDTLRQQLIQRNEELSVLYEKIKIQKSTLAKGYFQFQEKQKEVGNLKSRIHALTTERDSSNNQLSHEGSLKQELFRLEKELLQEKTKIRALSEELDHPLNVHRWRKLEGSVPKRFEVIRKLQAMQKKLIRKYEETTIKDLLILEKEKLYVELKTILARQPGAEVAEQLVVYKETLKGKQSQMKQMEDELQMYKMQVNEYRHDLARLEKEKQQIQQEWVNSQLKSYSNQFSNTRSSTSEEATLGYGDPALYGNPED</sequence>
<feature type="region of interest" description="Disordered" evidence="3">
    <location>
        <begin position="863"/>
        <end position="890"/>
    </location>
</feature>
<evidence type="ECO:0000256" key="2">
    <source>
        <dbReference type="SAM" id="Coils"/>
    </source>
</evidence>
<evidence type="ECO:0000313" key="7">
    <source>
        <dbReference type="Proteomes" id="UP000429607"/>
    </source>
</evidence>
<feature type="coiled-coil region" evidence="2">
    <location>
        <begin position="803"/>
        <end position="858"/>
    </location>
</feature>
<evidence type="ECO:0000256" key="1">
    <source>
        <dbReference type="ARBA" id="ARBA00023054"/>
    </source>
</evidence>
<dbReference type="OrthoDB" id="264785at2759"/>
<dbReference type="PANTHER" id="PTHR32083:SF0">
    <property type="entry name" value="CILIA AND FLAGELLA-ASSOCIATED PROTEIN 58"/>
    <property type="match status" value="1"/>
</dbReference>
<proteinExistence type="predicted"/>
<dbReference type="Pfam" id="PF21771">
    <property type="entry name" value="CFAP58_CC"/>
    <property type="match status" value="1"/>
</dbReference>
<accession>A0A6A3IQ66</accession>
<dbReference type="InterPro" id="IPR049270">
    <property type="entry name" value="CFAP58_CC"/>
</dbReference>
<evidence type="ECO:0000259" key="4">
    <source>
        <dbReference type="Pfam" id="PF21771"/>
    </source>
</evidence>
<keyword evidence="1 2" id="KW-0175">Coiled coil</keyword>
<keyword evidence="5" id="KW-0282">Flagellum</keyword>